<reference evidence="2" key="1">
    <citation type="submission" date="2025-08" db="UniProtKB">
        <authorList>
            <consortium name="Ensembl"/>
        </authorList>
    </citation>
    <scope>IDENTIFICATION</scope>
</reference>
<keyword evidence="1" id="KW-0472">Membrane</keyword>
<feature type="transmembrane region" description="Helical" evidence="1">
    <location>
        <begin position="7"/>
        <end position="24"/>
    </location>
</feature>
<keyword evidence="1" id="KW-0812">Transmembrane</keyword>
<evidence type="ECO:0000256" key="1">
    <source>
        <dbReference type="SAM" id="Phobius"/>
    </source>
</evidence>
<evidence type="ECO:0000313" key="2">
    <source>
        <dbReference type="Ensembl" id="ENSPMGP00000016858.1"/>
    </source>
</evidence>
<proteinExistence type="predicted"/>
<name>A0A3B4AID5_9GOBI</name>
<evidence type="ECO:0000313" key="3">
    <source>
        <dbReference type="Proteomes" id="UP000261520"/>
    </source>
</evidence>
<protein>
    <submittedName>
        <fullName evidence="2">Uncharacterized protein</fullName>
    </submittedName>
</protein>
<dbReference type="Proteomes" id="UP000261520">
    <property type="component" value="Unplaced"/>
</dbReference>
<sequence length="187" mass="22872">QRFRSRTSLQAFLKVYFVFLFYFFKPIPRLDPLHPPFVQKRTVSLETPAVHYHNHQRALIMQRKEHYRCHQVWRKPFYGTSNEREEYRKDIRNHLKKQMEDKCVALKLQFTNRAKEAEYLCEMDRLALSKEKEQRILHRAAMTAFRDENKRLMEQGWRDRVLTRSQEALKERELLHLNPINWSGTLK</sequence>
<dbReference type="Ensembl" id="ENSPMGT00000018001.1">
    <property type="protein sequence ID" value="ENSPMGP00000016858.1"/>
    <property type="gene ID" value="ENSPMGG00000013827.1"/>
</dbReference>
<dbReference type="AlphaFoldDB" id="A0A3B4AID5"/>
<organism evidence="2 3">
    <name type="scientific">Periophthalmus magnuspinnatus</name>
    <dbReference type="NCBI Taxonomy" id="409849"/>
    <lineage>
        <taxon>Eukaryota</taxon>
        <taxon>Metazoa</taxon>
        <taxon>Chordata</taxon>
        <taxon>Craniata</taxon>
        <taxon>Vertebrata</taxon>
        <taxon>Euteleostomi</taxon>
        <taxon>Actinopterygii</taxon>
        <taxon>Neopterygii</taxon>
        <taxon>Teleostei</taxon>
        <taxon>Neoteleostei</taxon>
        <taxon>Acanthomorphata</taxon>
        <taxon>Gobiaria</taxon>
        <taxon>Gobiiformes</taxon>
        <taxon>Gobioidei</taxon>
        <taxon>Gobiidae</taxon>
        <taxon>Oxudercinae</taxon>
        <taxon>Periophthalmus</taxon>
    </lineage>
</organism>
<reference evidence="2" key="2">
    <citation type="submission" date="2025-09" db="UniProtKB">
        <authorList>
            <consortium name="Ensembl"/>
        </authorList>
    </citation>
    <scope>IDENTIFICATION</scope>
</reference>
<keyword evidence="3" id="KW-1185">Reference proteome</keyword>
<accession>A0A3B4AID5</accession>
<keyword evidence="1" id="KW-1133">Transmembrane helix</keyword>